<sequence length="476" mass="52795">MWYDKLEEKKVWKYFQEISEIPRESGNEEGVRQYLISWAKKRNIDVQTDKIGNVIMFKEGAKGKDSICLQGHMDMVCVKREGSKHDFTKDPIEIVLDGNYIRAKDTSLGADNGVAVAFALALLEEDDPERPSLEALFTVCEESKLLGANNVEADKIKSRKLINIDSEEEGIIYIGCAGGLQINAEKKVKYKDVEKDSVHLKLSISGLLGGHSGGEIHKERANANKLLARIMHRFPIYSLTDIQGGTRSNVIPSSAYATFVVNKEDVQTIKIIVDNISKDIQNEYKVQDPGIKITLEELPDVPKQAIKNKISVSFIEAIYLAPYGVQAMSQSVKGVVETSNNIAIIKLEDDKFKLLSSTRSLVESAKEETALRVGAAFEILGFKVIYNDSYPSWAPNPNSQLTKKVVAEYKKYSGKAPVVTCIHAGLECGIINSLVPGMDSVSIGPNLFDVHSVNEHIEYDSAVRTMGFLRHLIKAL</sequence>
<dbReference type="GO" id="GO:0046872">
    <property type="term" value="F:metal ion binding"/>
    <property type="evidence" value="ECO:0007669"/>
    <property type="project" value="UniProtKB-KW"/>
</dbReference>
<dbReference type="InterPro" id="IPR011650">
    <property type="entry name" value="Peptidase_M20_dimer"/>
</dbReference>
<dbReference type="EMBL" id="VUNN01000008">
    <property type="protein sequence ID" value="MSU06200.1"/>
    <property type="molecule type" value="Genomic_DNA"/>
</dbReference>
<comment type="cofactor">
    <cofactor evidence="2">
        <name>Zn(2+)</name>
        <dbReference type="ChEBI" id="CHEBI:29105"/>
    </cofactor>
</comment>
<evidence type="ECO:0000256" key="11">
    <source>
        <dbReference type="ARBA" id="ARBA00044252"/>
    </source>
</evidence>
<dbReference type="EC" id="3.4.13.18" evidence="10"/>
<dbReference type="PANTHER" id="PTHR43501">
    <property type="entry name" value="CYTOSOL NON-SPECIFIC DIPEPTIDASE"/>
    <property type="match status" value="1"/>
</dbReference>
<dbReference type="GO" id="GO:0070573">
    <property type="term" value="F:metallodipeptidase activity"/>
    <property type="evidence" value="ECO:0007669"/>
    <property type="project" value="TreeGrafter"/>
</dbReference>
<evidence type="ECO:0000256" key="10">
    <source>
        <dbReference type="ARBA" id="ARBA00038976"/>
    </source>
</evidence>
<evidence type="ECO:0000256" key="1">
    <source>
        <dbReference type="ARBA" id="ARBA00001941"/>
    </source>
</evidence>
<dbReference type="Gene3D" id="3.40.630.10">
    <property type="entry name" value="Zn peptidases"/>
    <property type="match status" value="2"/>
</dbReference>
<dbReference type="InterPro" id="IPR036264">
    <property type="entry name" value="Bact_exopeptidase_dim_dom"/>
</dbReference>
<dbReference type="NCBIfam" id="TIGR01893">
    <property type="entry name" value="aa-his-dipept"/>
    <property type="match status" value="1"/>
</dbReference>
<evidence type="ECO:0000256" key="5">
    <source>
        <dbReference type="ARBA" id="ARBA00022801"/>
    </source>
</evidence>
<evidence type="ECO:0000256" key="14">
    <source>
        <dbReference type="ARBA" id="ARBA00075285"/>
    </source>
</evidence>
<comment type="cofactor">
    <cofactor evidence="1">
        <name>Co(2+)</name>
        <dbReference type="ChEBI" id="CHEBI:48828"/>
    </cofactor>
</comment>
<evidence type="ECO:0000313" key="20">
    <source>
        <dbReference type="Proteomes" id="UP000460549"/>
    </source>
</evidence>
<name>A0A7X2TRJ4_9SPIO</name>
<accession>A0A7X2TRJ4</accession>
<protein>
    <recommendedName>
        <fullName evidence="13">Cytosol non-specific dipeptidase</fullName>
        <ecNumber evidence="10">3.4.13.18</ecNumber>
    </recommendedName>
    <alternativeName>
        <fullName evidence="16">Aminoacyl-histidine dipeptidase</fullName>
    </alternativeName>
    <alternativeName>
        <fullName evidence="15">Beta-alanyl-histidine dipeptidase</fullName>
    </alternativeName>
    <alternativeName>
        <fullName evidence="14">Carnosinase</fullName>
    </alternativeName>
    <alternativeName>
        <fullName evidence="11">Peptidase D</fullName>
    </alternativeName>
    <alternativeName>
        <fullName evidence="17">Xaa-His dipeptidase</fullName>
    </alternativeName>
</protein>
<dbReference type="SUPFAM" id="SSF53187">
    <property type="entry name" value="Zn-dependent exopeptidases"/>
    <property type="match status" value="1"/>
</dbReference>
<dbReference type="InterPro" id="IPR002933">
    <property type="entry name" value="Peptidase_M20"/>
</dbReference>
<evidence type="ECO:0000256" key="6">
    <source>
        <dbReference type="ARBA" id="ARBA00022833"/>
    </source>
</evidence>
<dbReference type="FunFam" id="3.40.630.10:FF:000015">
    <property type="entry name" value="Aminoacyl-histidine dipeptidase PepD"/>
    <property type="match status" value="1"/>
</dbReference>
<dbReference type="GO" id="GO:0006508">
    <property type="term" value="P:proteolysis"/>
    <property type="evidence" value="ECO:0007669"/>
    <property type="project" value="UniProtKB-KW"/>
</dbReference>
<keyword evidence="20" id="KW-1185">Reference proteome</keyword>
<comment type="catalytic activity">
    <reaction evidence="9">
        <text>Hydrolysis of dipeptides, preferentially hydrophobic dipeptides including prolyl amino acids.</text>
        <dbReference type="EC" id="3.4.13.18"/>
    </reaction>
</comment>
<evidence type="ECO:0000256" key="8">
    <source>
        <dbReference type="ARBA" id="ARBA00023285"/>
    </source>
</evidence>
<dbReference type="Pfam" id="PF01546">
    <property type="entry name" value="Peptidase_M20"/>
    <property type="match status" value="1"/>
</dbReference>
<organism evidence="19 20">
    <name type="scientific">Bullifex porci</name>
    <dbReference type="NCBI Taxonomy" id="2606638"/>
    <lineage>
        <taxon>Bacteria</taxon>
        <taxon>Pseudomonadati</taxon>
        <taxon>Spirochaetota</taxon>
        <taxon>Spirochaetia</taxon>
        <taxon>Spirochaetales</taxon>
        <taxon>Spirochaetaceae</taxon>
        <taxon>Bullifex</taxon>
    </lineage>
</organism>
<evidence type="ECO:0000256" key="13">
    <source>
        <dbReference type="ARBA" id="ARBA00071271"/>
    </source>
</evidence>
<keyword evidence="6" id="KW-0862">Zinc</keyword>
<proteinExistence type="inferred from homology"/>
<dbReference type="Proteomes" id="UP000460549">
    <property type="component" value="Unassembled WGS sequence"/>
</dbReference>
<evidence type="ECO:0000313" key="19">
    <source>
        <dbReference type="EMBL" id="MSU06200.1"/>
    </source>
</evidence>
<evidence type="ECO:0000256" key="15">
    <source>
        <dbReference type="ARBA" id="ARBA00076004"/>
    </source>
</evidence>
<evidence type="ECO:0000256" key="7">
    <source>
        <dbReference type="ARBA" id="ARBA00023049"/>
    </source>
</evidence>
<dbReference type="PANTHER" id="PTHR43501:SF1">
    <property type="entry name" value="CYTOSOL NON-SPECIFIC DIPEPTIDASE"/>
    <property type="match status" value="1"/>
</dbReference>
<dbReference type="PIRSF" id="PIRSF016599">
    <property type="entry name" value="Xaa-His_dipept"/>
    <property type="match status" value="1"/>
</dbReference>
<keyword evidence="8" id="KW-0170">Cobalt</keyword>
<reference evidence="19 20" key="1">
    <citation type="submission" date="2019-08" db="EMBL/GenBank/DDBJ databases">
        <title>In-depth cultivation of the pig gut microbiome towards novel bacterial diversity and tailored functional studies.</title>
        <authorList>
            <person name="Wylensek D."/>
            <person name="Hitch T.C.A."/>
            <person name="Clavel T."/>
        </authorList>
    </citation>
    <scope>NUCLEOTIDE SEQUENCE [LARGE SCALE GENOMIC DNA]</scope>
    <source>
        <strain evidence="19 20">NM-380-WT-3C1</strain>
    </source>
</reference>
<keyword evidence="7" id="KW-0482">Metalloprotease</keyword>
<keyword evidence="4" id="KW-0479">Metal-binding</keyword>
<dbReference type="PRINTS" id="PR00934">
    <property type="entry name" value="XHISDIPTASE"/>
</dbReference>
<evidence type="ECO:0000256" key="17">
    <source>
        <dbReference type="ARBA" id="ARBA00078074"/>
    </source>
</evidence>
<comment type="caution">
    <text evidence="19">The sequence shown here is derived from an EMBL/GenBank/DDBJ whole genome shotgun (WGS) entry which is preliminary data.</text>
</comment>
<evidence type="ECO:0000256" key="12">
    <source>
        <dbReference type="ARBA" id="ARBA00061423"/>
    </source>
</evidence>
<gene>
    <name evidence="19" type="ORF">FYJ80_05335</name>
</gene>
<evidence type="ECO:0000256" key="4">
    <source>
        <dbReference type="ARBA" id="ARBA00022723"/>
    </source>
</evidence>
<dbReference type="Pfam" id="PF07687">
    <property type="entry name" value="M20_dimer"/>
    <property type="match status" value="1"/>
</dbReference>
<feature type="domain" description="Peptidase M20 dimerisation" evidence="18">
    <location>
        <begin position="204"/>
        <end position="285"/>
    </location>
</feature>
<dbReference type="RefSeq" id="WP_154425174.1">
    <property type="nucleotide sequence ID" value="NZ_VUNN01000008.1"/>
</dbReference>
<comment type="similarity">
    <text evidence="12">Belongs to the peptidase M20C family.</text>
</comment>
<evidence type="ECO:0000256" key="3">
    <source>
        <dbReference type="ARBA" id="ARBA00022670"/>
    </source>
</evidence>
<keyword evidence="5" id="KW-0378">Hydrolase</keyword>
<evidence type="ECO:0000259" key="18">
    <source>
        <dbReference type="Pfam" id="PF07687"/>
    </source>
</evidence>
<dbReference type="SUPFAM" id="SSF55031">
    <property type="entry name" value="Bacterial exopeptidase dimerisation domain"/>
    <property type="match status" value="1"/>
</dbReference>
<evidence type="ECO:0000256" key="2">
    <source>
        <dbReference type="ARBA" id="ARBA00001947"/>
    </source>
</evidence>
<dbReference type="InterPro" id="IPR001160">
    <property type="entry name" value="Peptidase_M20C"/>
</dbReference>
<keyword evidence="3" id="KW-0645">Protease</keyword>
<dbReference type="FunFam" id="3.40.630.10:FF:000018">
    <property type="entry name" value="Aminoacyl-histidine dipeptidase PepD"/>
    <property type="match status" value="1"/>
</dbReference>
<dbReference type="AlphaFoldDB" id="A0A7X2TRJ4"/>
<evidence type="ECO:0000256" key="16">
    <source>
        <dbReference type="ARBA" id="ARBA00077688"/>
    </source>
</evidence>
<evidence type="ECO:0000256" key="9">
    <source>
        <dbReference type="ARBA" id="ARBA00036421"/>
    </source>
</evidence>
<dbReference type="GO" id="GO:0005829">
    <property type="term" value="C:cytosol"/>
    <property type="evidence" value="ECO:0007669"/>
    <property type="project" value="TreeGrafter"/>
</dbReference>